<accession>A0A1G6QUC2</accession>
<evidence type="ECO:0000313" key="3">
    <source>
        <dbReference type="Proteomes" id="UP000199060"/>
    </source>
</evidence>
<dbReference type="AlphaFoldDB" id="A0A1G6QUC2"/>
<reference evidence="3" key="1">
    <citation type="submission" date="2016-10" db="EMBL/GenBank/DDBJ databases">
        <authorList>
            <person name="Varghese N."/>
            <person name="Submissions S."/>
        </authorList>
    </citation>
    <scope>NUCLEOTIDE SEQUENCE [LARGE SCALE GENOMIC DNA]</scope>
    <source>
        <strain evidence="3">DSM 23095</strain>
    </source>
</reference>
<evidence type="ECO:0008006" key="4">
    <source>
        <dbReference type="Google" id="ProtNLM"/>
    </source>
</evidence>
<dbReference type="OrthoDB" id="838788at2"/>
<dbReference type="RefSeq" id="WP_087938645.1">
    <property type="nucleotide sequence ID" value="NZ_FNAC01000010.1"/>
</dbReference>
<dbReference type="EMBL" id="FNAC01000010">
    <property type="protein sequence ID" value="SDC95267.1"/>
    <property type="molecule type" value="Genomic_DNA"/>
</dbReference>
<gene>
    <name evidence="2" type="ORF">SAMN04488104_101058</name>
</gene>
<evidence type="ECO:0000313" key="2">
    <source>
        <dbReference type="EMBL" id="SDC95267.1"/>
    </source>
</evidence>
<keyword evidence="3" id="KW-1185">Reference proteome</keyword>
<dbReference type="STRING" id="686796.SAMN04488104_101058"/>
<dbReference type="Proteomes" id="UP000199060">
    <property type="component" value="Unassembled WGS sequence"/>
</dbReference>
<name>A0A1G6QUC2_9BACT</name>
<organism evidence="2 3">
    <name type="scientific">Algoriphagus faecimaris</name>
    <dbReference type="NCBI Taxonomy" id="686796"/>
    <lineage>
        <taxon>Bacteria</taxon>
        <taxon>Pseudomonadati</taxon>
        <taxon>Bacteroidota</taxon>
        <taxon>Cytophagia</taxon>
        <taxon>Cytophagales</taxon>
        <taxon>Cyclobacteriaceae</taxon>
        <taxon>Algoriphagus</taxon>
    </lineage>
</organism>
<evidence type="ECO:0000256" key="1">
    <source>
        <dbReference type="SAM" id="MobiDB-lite"/>
    </source>
</evidence>
<sequence length="122" mass="14470">MKISKKDFEQMKLKYDQEVRKGKPARGPKQDVENQTEWIFFDRETLEEILKKSSNDPKKGGIKFYFTEYTEETAREFYPENPEEYIGRMTLVMTPMTSAKGDIEEEEEDYYNRGDACPPKCE</sequence>
<feature type="region of interest" description="Disordered" evidence="1">
    <location>
        <begin position="103"/>
        <end position="122"/>
    </location>
</feature>
<protein>
    <recommendedName>
        <fullName evidence="4">Molecular chaperone DnaK</fullName>
    </recommendedName>
</protein>
<proteinExistence type="predicted"/>